<organism evidence="2">
    <name type="scientific">Timema shepardi</name>
    <name type="common">Walking stick</name>
    <dbReference type="NCBI Taxonomy" id="629360"/>
    <lineage>
        <taxon>Eukaryota</taxon>
        <taxon>Metazoa</taxon>
        <taxon>Ecdysozoa</taxon>
        <taxon>Arthropoda</taxon>
        <taxon>Hexapoda</taxon>
        <taxon>Insecta</taxon>
        <taxon>Pterygota</taxon>
        <taxon>Neoptera</taxon>
        <taxon>Polyneoptera</taxon>
        <taxon>Phasmatodea</taxon>
        <taxon>Timematodea</taxon>
        <taxon>Timematoidea</taxon>
        <taxon>Timematidae</taxon>
        <taxon>Timema</taxon>
    </lineage>
</organism>
<dbReference type="AlphaFoldDB" id="A0A7R9FVE4"/>
<reference evidence="2" key="1">
    <citation type="submission" date="2020-11" db="EMBL/GenBank/DDBJ databases">
        <authorList>
            <person name="Tran Van P."/>
        </authorList>
    </citation>
    <scope>NUCLEOTIDE SEQUENCE</scope>
</reference>
<feature type="compositionally biased region" description="Polar residues" evidence="1">
    <location>
        <begin position="334"/>
        <end position="344"/>
    </location>
</feature>
<accession>A0A7R9FVE4</accession>
<feature type="compositionally biased region" description="Basic and acidic residues" evidence="1">
    <location>
        <begin position="43"/>
        <end position="56"/>
    </location>
</feature>
<evidence type="ECO:0000313" key="2">
    <source>
        <dbReference type="EMBL" id="CAD7256470.1"/>
    </source>
</evidence>
<feature type="region of interest" description="Disordered" evidence="1">
    <location>
        <begin position="325"/>
        <end position="359"/>
    </location>
</feature>
<dbReference type="Gene3D" id="1.10.1380.10">
    <property type="entry name" value="Neutral endopeptidase , domain2"/>
    <property type="match status" value="1"/>
</dbReference>
<feature type="region of interest" description="Disordered" evidence="1">
    <location>
        <begin position="31"/>
        <end position="56"/>
    </location>
</feature>
<sequence length="359" mass="40362">MHECASALVCLSLLGESCRTFRAYLTSPQRVYKRGRPPPQDSVGEREGPKNEETEIRTSASFTEDLLIHSTSEGPFFKLGQFYNSCLKMREKRAATAPMFALLDDLGGYLSPGSSLPFDNTALVTKLLLVNGAPLFDLYMDRDLTNRSVLAVYMDLPRRYGHTTRLLHRPRPDLWRLSDQTSLLDVIRLGAGEALASNSEEEGASRPPPSEYAPVISCLVHRESDVLDHAPTKDLTESSYVKWQSSLPRTGDSRHRRGSSKGSRAYTYMKDRAEEKRLMEIEELLRQFLPFNMPSELKAKEAHGILLFASMLSKVELEELNPHFPGGRMENHLGKTTPSSPNRDSNLDLPILSNRAQHD</sequence>
<gene>
    <name evidence="2" type="ORF">TSIB3V08_LOCUS750</name>
</gene>
<dbReference type="EMBL" id="OC000188">
    <property type="protein sequence ID" value="CAD7256470.1"/>
    <property type="molecule type" value="Genomic_DNA"/>
</dbReference>
<dbReference type="InterPro" id="IPR042089">
    <property type="entry name" value="Peptidase_M13_dom_2"/>
</dbReference>
<protein>
    <submittedName>
        <fullName evidence="2">Uncharacterized protein</fullName>
    </submittedName>
</protein>
<proteinExistence type="predicted"/>
<evidence type="ECO:0000256" key="1">
    <source>
        <dbReference type="SAM" id="MobiDB-lite"/>
    </source>
</evidence>
<name>A0A7R9FVE4_TIMSH</name>